<dbReference type="Proteomes" id="UP001157418">
    <property type="component" value="Unassembled WGS sequence"/>
</dbReference>
<organism evidence="1 2">
    <name type="scientific">Lactuca virosa</name>
    <dbReference type="NCBI Taxonomy" id="75947"/>
    <lineage>
        <taxon>Eukaryota</taxon>
        <taxon>Viridiplantae</taxon>
        <taxon>Streptophyta</taxon>
        <taxon>Embryophyta</taxon>
        <taxon>Tracheophyta</taxon>
        <taxon>Spermatophyta</taxon>
        <taxon>Magnoliopsida</taxon>
        <taxon>eudicotyledons</taxon>
        <taxon>Gunneridae</taxon>
        <taxon>Pentapetalae</taxon>
        <taxon>asterids</taxon>
        <taxon>campanulids</taxon>
        <taxon>Asterales</taxon>
        <taxon>Asteraceae</taxon>
        <taxon>Cichorioideae</taxon>
        <taxon>Cichorieae</taxon>
        <taxon>Lactucinae</taxon>
        <taxon>Lactuca</taxon>
    </lineage>
</organism>
<dbReference type="AlphaFoldDB" id="A0AAU9P298"/>
<keyword evidence="2" id="KW-1185">Reference proteome</keyword>
<proteinExistence type="predicted"/>
<dbReference type="EMBL" id="CAKMRJ010005523">
    <property type="protein sequence ID" value="CAH1444174.1"/>
    <property type="molecule type" value="Genomic_DNA"/>
</dbReference>
<dbReference type="PANTHER" id="PTHR33511">
    <property type="entry name" value="OS06G0632400 PROTEIN"/>
    <property type="match status" value="1"/>
</dbReference>
<name>A0AAU9P298_9ASTR</name>
<protein>
    <submittedName>
        <fullName evidence="1">Uncharacterized protein</fullName>
    </submittedName>
</protein>
<evidence type="ECO:0000313" key="1">
    <source>
        <dbReference type="EMBL" id="CAH1444174.1"/>
    </source>
</evidence>
<sequence length="85" mass="9494">MGRNSWHKKPSFTILNIFKAKKAKGNEEVEWDDYVKAYKVFSSDQDGARWVAQPGIDKRAGAYIDSITGGLMHVPPLLPVKCAKS</sequence>
<accession>A0AAU9P298</accession>
<evidence type="ECO:0000313" key="2">
    <source>
        <dbReference type="Proteomes" id="UP001157418"/>
    </source>
</evidence>
<comment type="caution">
    <text evidence="1">The sequence shown here is derived from an EMBL/GenBank/DDBJ whole genome shotgun (WGS) entry which is preliminary data.</text>
</comment>
<reference evidence="1 2" key="1">
    <citation type="submission" date="2022-01" db="EMBL/GenBank/DDBJ databases">
        <authorList>
            <person name="Xiong W."/>
            <person name="Schranz E."/>
        </authorList>
    </citation>
    <scope>NUCLEOTIDE SEQUENCE [LARGE SCALE GENOMIC DNA]</scope>
</reference>
<gene>
    <name evidence="1" type="ORF">LVIROSA_LOCUS30036</name>
</gene>